<feature type="transmembrane region" description="Helical" evidence="5">
    <location>
        <begin position="126"/>
        <end position="145"/>
    </location>
</feature>
<evidence type="ECO:0000259" key="6">
    <source>
        <dbReference type="PROSITE" id="PS50887"/>
    </source>
</evidence>
<evidence type="ECO:0000313" key="8">
    <source>
        <dbReference type="Proteomes" id="UP000250025"/>
    </source>
</evidence>
<evidence type="ECO:0000256" key="2">
    <source>
        <dbReference type="ARBA" id="ARBA00012528"/>
    </source>
</evidence>
<dbReference type="AlphaFoldDB" id="A0A2Z2H4Q9"/>
<dbReference type="Pfam" id="PF00990">
    <property type="entry name" value="GGDEF"/>
    <property type="match status" value="1"/>
</dbReference>
<name>A0A2Z2H4Q9_9GAMM</name>
<proteinExistence type="predicted"/>
<dbReference type="EC" id="2.7.7.65" evidence="2"/>
<dbReference type="GO" id="GO:0005886">
    <property type="term" value="C:plasma membrane"/>
    <property type="evidence" value="ECO:0007669"/>
    <property type="project" value="TreeGrafter"/>
</dbReference>
<dbReference type="InterPro" id="IPR000160">
    <property type="entry name" value="GGDEF_dom"/>
</dbReference>
<evidence type="ECO:0000256" key="1">
    <source>
        <dbReference type="ARBA" id="ARBA00001946"/>
    </source>
</evidence>
<dbReference type="FunFam" id="3.30.70.270:FF:000001">
    <property type="entry name" value="Diguanylate cyclase domain protein"/>
    <property type="match status" value="1"/>
</dbReference>
<dbReference type="GO" id="GO:0043709">
    <property type="term" value="P:cell adhesion involved in single-species biofilm formation"/>
    <property type="evidence" value="ECO:0007669"/>
    <property type="project" value="TreeGrafter"/>
</dbReference>
<feature type="region of interest" description="Disordered" evidence="4">
    <location>
        <begin position="1"/>
        <end position="28"/>
    </location>
</feature>
<evidence type="ECO:0000256" key="3">
    <source>
        <dbReference type="ARBA" id="ARBA00034247"/>
    </source>
</evidence>
<feature type="transmembrane region" description="Helical" evidence="5">
    <location>
        <begin position="94"/>
        <end position="114"/>
    </location>
</feature>
<dbReference type="PANTHER" id="PTHR45138">
    <property type="entry name" value="REGULATORY COMPONENTS OF SENSORY TRANSDUCTION SYSTEM"/>
    <property type="match status" value="1"/>
</dbReference>
<feature type="transmembrane region" description="Helical" evidence="5">
    <location>
        <begin position="151"/>
        <end position="168"/>
    </location>
</feature>
<keyword evidence="5" id="KW-1133">Transmembrane helix</keyword>
<dbReference type="SMART" id="SM00267">
    <property type="entry name" value="GGDEF"/>
    <property type="match status" value="1"/>
</dbReference>
<sequence>MGEYARYGSGDAPGRRRPVSRTTETTMQDDATELDRALEGRGRVLIPAELKDAFADDTLAVRRRALSKSVLLGTGFYVAFALGDAFAVPDRLQLALIFRLAIILPLGLVVFYWLRRTRCSLIRQQCVACSFHLLVVGLLALLVVLSESVDALGFVFASYALLMFMVISMALPRSLVAVLASVVVLIQAVAVAHGPLRYPTLELHNLMIAIVIIGPAIFANRALESDRRRQFLLMERERLRRRQLAEQRDMLARLAALDPLTELANRRGLNAGIAGDLDRLTSGARVAIAMIDIDHFKAYNDHYGHGAGDEALRRVARALAEAARPPGRVGRMGGEEFAVFVPGITHHELPLYAERLRASVQRLALVHHHSRTAGVMTISVGMVLGCPTSSDVQMLFEAADAALYRAKKAGRNQVSIEDLTRPDMNAHRTG</sequence>
<dbReference type="PROSITE" id="PS50887">
    <property type="entry name" value="GGDEF"/>
    <property type="match status" value="1"/>
</dbReference>
<dbReference type="CDD" id="cd01949">
    <property type="entry name" value="GGDEF"/>
    <property type="match status" value="1"/>
</dbReference>
<dbReference type="InterPro" id="IPR043128">
    <property type="entry name" value="Rev_trsase/Diguanyl_cyclase"/>
</dbReference>
<evidence type="ECO:0000313" key="7">
    <source>
        <dbReference type="EMBL" id="ARS52255.1"/>
    </source>
</evidence>
<dbReference type="Proteomes" id="UP000250025">
    <property type="component" value="Chromosome"/>
</dbReference>
<feature type="transmembrane region" description="Helical" evidence="5">
    <location>
        <begin position="206"/>
        <end position="223"/>
    </location>
</feature>
<feature type="transmembrane region" description="Helical" evidence="5">
    <location>
        <begin position="70"/>
        <end position="88"/>
    </location>
</feature>
<comment type="cofactor">
    <cofactor evidence="1">
        <name>Mg(2+)</name>
        <dbReference type="ChEBI" id="CHEBI:18420"/>
    </cofactor>
</comment>
<keyword evidence="5" id="KW-0812">Transmembrane</keyword>
<dbReference type="InterPro" id="IPR029787">
    <property type="entry name" value="Nucleotide_cyclase"/>
</dbReference>
<dbReference type="Gene3D" id="3.30.70.270">
    <property type="match status" value="1"/>
</dbReference>
<dbReference type="GO" id="GO:0052621">
    <property type="term" value="F:diguanylate cyclase activity"/>
    <property type="evidence" value="ECO:0007669"/>
    <property type="project" value="UniProtKB-EC"/>
</dbReference>
<dbReference type="EMBL" id="CP021323">
    <property type="protein sequence ID" value="ARS52255.1"/>
    <property type="molecule type" value="Genomic_DNA"/>
</dbReference>
<dbReference type="SUPFAM" id="SSF55073">
    <property type="entry name" value="Nucleotide cyclase"/>
    <property type="match status" value="1"/>
</dbReference>
<dbReference type="GO" id="GO:1902201">
    <property type="term" value="P:negative regulation of bacterial-type flagellum-dependent cell motility"/>
    <property type="evidence" value="ECO:0007669"/>
    <property type="project" value="TreeGrafter"/>
</dbReference>
<organism evidence="7 8">
    <name type="scientific">Kushneria konosiri</name>
    <dbReference type="NCBI Taxonomy" id="698828"/>
    <lineage>
        <taxon>Bacteria</taxon>
        <taxon>Pseudomonadati</taxon>
        <taxon>Pseudomonadota</taxon>
        <taxon>Gammaproteobacteria</taxon>
        <taxon>Oceanospirillales</taxon>
        <taxon>Halomonadaceae</taxon>
        <taxon>Kushneria</taxon>
    </lineage>
</organism>
<dbReference type="InterPro" id="IPR050469">
    <property type="entry name" value="Diguanylate_Cyclase"/>
</dbReference>
<feature type="domain" description="GGDEF" evidence="6">
    <location>
        <begin position="284"/>
        <end position="419"/>
    </location>
</feature>
<evidence type="ECO:0000256" key="4">
    <source>
        <dbReference type="SAM" id="MobiDB-lite"/>
    </source>
</evidence>
<keyword evidence="8" id="KW-1185">Reference proteome</keyword>
<dbReference type="PANTHER" id="PTHR45138:SF9">
    <property type="entry name" value="DIGUANYLATE CYCLASE DGCM-RELATED"/>
    <property type="match status" value="1"/>
</dbReference>
<reference evidence="7 8" key="1">
    <citation type="journal article" date="2017" name="Int. J. Syst. Evol. Microbiol.">
        <title>Kushneria konosiri sp. nov., isolated from the Korean salt-fermented seafood Daemi-jeot.</title>
        <authorList>
            <person name="Yun J.H."/>
            <person name="Park S.K."/>
            <person name="Lee J.Y."/>
            <person name="Jung M.J."/>
            <person name="Bae J.W."/>
        </authorList>
    </citation>
    <scope>NUCLEOTIDE SEQUENCE [LARGE SCALE GENOMIC DNA]</scope>
    <source>
        <strain evidence="7 8">X49</strain>
    </source>
</reference>
<dbReference type="KEGG" id="kus:B9G99_04645"/>
<feature type="transmembrane region" description="Helical" evidence="5">
    <location>
        <begin position="175"/>
        <end position="194"/>
    </location>
</feature>
<gene>
    <name evidence="7" type="ORF">B9G99_04645</name>
</gene>
<evidence type="ECO:0000256" key="5">
    <source>
        <dbReference type="SAM" id="Phobius"/>
    </source>
</evidence>
<dbReference type="NCBIfam" id="TIGR00254">
    <property type="entry name" value="GGDEF"/>
    <property type="match status" value="1"/>
</dbReference>
<keyword evidence="5" id="KW-0472">Membrane</keyword>
<protein>
    <recommendedName>
        <fullName evidence="2">diguanylate cyclase</fullName>
        <ecNumber evidence="2">2.7.7.65</ecNumber>
    </recommendedName>
</protein>
<accession>A0A2Z2H4Q9</accession>
<comment type="catalytic activity">
    <reaction evidence="3">
        <text>2 GTP = 3',3'-c-di-GMP + 2 diphosphate</text>
        <dbReference type="Rhea" id="RHEA:24898"/>
        <dbReference type="ChEBI" id="CHEBI:33019"/>
        <dbReference type="ChEBI" id="CHEBI:37565"/>
        <dbReference type="ChEBI" id="CHEBI:58805"/>
        <dbReference type="EC" id="2.7.7.65"/>
    </reaction>
</comment>